<evidence type="ECO:0000256" key="10">
    <source>
        <dbReference type="HAMAP-Rule" id="MF_00162"/>
    </source>
</evidence>
<dbReference type="NCBIfam" id="TIGR01380">
    <property type="entry name" value="glut_syn"/>
    <property type="match status" value="1"/>
</dbReference>
<evidence type="ECO:0000256" key="9">
    <source>
        <dbReference type="ARBA" id="ARBA00023211"/>
    </source>
</evidence>
<dbReference type="InterPro" id="IPR004218">
    <property type="entry name" value="GSHS_ATP-bd"/>
</dbReference>
<dbReference type="AlphaFoldDB" id="C3XBU3"/>
<dbReference type="GO" id="GO:0004363">
    <property type="term" value="F:glutathione synthase activity"/>
    <property type="evidence" value="ECO:0007669"/>
    <property type="project" value="UniProtKB-UniRule"/>
</dbReference>
<evidence type="ECO:0000256" key="5">
    <source>
        <dbReference type="ARBA" id="ARBA00022723"/>
    </source>
</evidence>
<proteinExistence type="inferred from homology"/>
<accession>C3XBU3</accession>
<dbReference type="eggNOG" id="COG0189">
    <property type="taxonomic scope" value="Bacteria"/>
</dbReference>
<keyword evidence="9" id="KW-0464">Manganese</keyword>
<dbReference type="InterPro" id="IPR013815">
    <property type="entry name" value="ATP_grasp_subdomain_1"/>
</dbReference>
<dbReference type="InterPro" id="IPR006284">
    <property type="entry name" value="Glut_synth_pro"/>
</dbReference>
<dbReference type="PANTHER" id="PTHR21621:SF4">
    <property type="entry name" value="GLUTATHIONE SYNTHETASE"/>
    <property type="match status" value="1"/>
</dbReference>
<keyword evidence="6 10" id="KW-0547">Nucleotide-binding</keyword>
<organism evidence="12 13">
    <name type="scientific">Oxalobacter formigenes OXCC13</name>
    <dbReference type="NCBI Taxonomy" id="556269"/>
    <lineage>
        <taxon>Bacteria</taxon>
        <taxon>Pseudomonadati</taxon>
        <taxon>Pseudomonadota</taxon>
        <taxon>Betaproteobacteria</taxon>
        <taxon>Burkholderiales</taxon>
        <taxon>Oxalobacteraceae</taxon>
        <taxon>Oxalobacter</taxon>
    </lineage>
</organism>
<dbReference type="Pfam" id="PF02955">
    <property type="entry name" value="GSH-S_ATP"/>
    <property type="match status" value="1"/>
</dbReference>
<dbReference type="InterPro" id="IPR011761">
    <property type="entry name" value="ATP-grasp"/>
</dbReference>
<dbReference type="GO" id="GO:0046872">
    <property type="term" value="F:metal ion binding"/>
    <property type="evidence" value="ECO:0007669"/>
    <property type="project" value="UniProtKB-KW"/>
</dbReference>
<gene>
    <name evidence="10 12" type="primary">gshB</name>
    <name evidence="12" type="ORF">OFBG_01697</name>
</gene>
<dbReference type="Pfam" id="PF02951">
    <property type="entry name" value="GSH-S_N"/>
    <property type="match status" value="1"/>
</dbReference>
<sequence>MELAFFADPLGEFKLEKDSTFAMMAEAAKRGHRIVAFGQGDFALDRDEVTVRASHIELTGKEDASWFRVLETRNRRLESFDAVIVRKDPPFDVEYVNSTYFLELAEKKGAKVFNRPEAIRSHNEKLTIAQFPEFIVPTLVTSDENRLRAFHREHHDVILKPLNAMGGTGVFRVRVDGINLGAIIETLTENGHKTVMMQKYIPEIARGDKRVLLINGQLVPFALARIPQNGEIRGNLAAGGLGRAQPLSKRDRQIAETLAPVLAERGLFLVGLDIIGDWLTEVNVTSPTCFREITSQTGFDVARMFVDELEKTV</sequence>
<dbReference type="OrthoDB" id="9785415at2"/>
<dbReference type="SUPFAM" id="SSF52440">
    <property type="entry name" value="PreATP-grasp domain"/>
    <property type="match status" value="1"/>
</dbReference>
<evidence type="ECO:0000256" key="8">
    <source>
        <dbReference type="ARBA" id="ARBA00022842"/>
    </source>
</evidence>
<evidence type="ECO:0000313" key="13">
    <source>
        <dbReference type="Proteomes" id="UP000005089"/>
    </source>
</evidence>
<protein>
    <recommendedName>
        <fullName evidence="10">Glutathione synthetase</fullName>
        <ecNumber evidence="10">6.3.2.3</ecNumber>
    </recommendedName>
    <alternativeName>
        <fullName evidence="10">GSH synthetase</fullName>
        <shortName evidence="10">GSH-S</shortName>
        <shortName evidence="10">GSHase</shortName>
    </alternativeName>
    <alternativeName>
        <fullName evidence="10">Glutathione synthase</fullName>
    </alternativeName>
</protein>
<keyword evidence="8" id="KW-0460">Magnesium</keyword>
<dbReference type="InterPro" id="IPR004215">
    <property type="entry name" value="GSHS_N"/>
</dbReference>
<keyword evidence="13" id="KW-1185">Reference proteome</keyword>
<evidence type="ECO:0000313" key="12">
    <source>
        <dbReference type="EMBL" id="EEO30669.1"/>
    </source>
</evidence>
<comment type="cofactor">
    <cofactor evidence="1">
        <name>Mn(2+)</name>
        <dbReference type="ChEBI" id="CHEBI:29035"/>
    </cofactor>
</comment>
<dbReference type="Gene3D" id="3.40.50.20">
    <property type="match status" value="1"/>
</dbReference>
<dbReference type="EMBL" id="GG658170">
    <property type="protein sequence ID" value="EEO30669.1"/>
    <property type="molecule type" value="Genomic_DNA"/>
</dbReference>
<keyword evidence="5" id="KW-0479">Metal-binding</keyword>
<dbReference type="RefSeq" id="WP_005882022.1">
    <property type="nucleotide sequence ID" value="NZ_CP019430.1"/>
</dbReference>
<evidence type="ECO:0000259" key="11">
    <source>
        <dbReference type="PROSITE" id="PS50975"/>
    </source>
</evidence>
<dbReference type="InterPro" id="IPR016185">
    <property type="entry name" value="PreATP-grasp_dom_sf"/>
</dbReference>
<dbReference type="SUPFAM" id="SSF56059">
    <property type="entry name" value="Glutathione synthetase ATP-binding domain-like"/>
    <property type="match status" value="1"/>
</dbReference>
<keyword evidence="3 10" id="KW-0436">Ligase</keyword>
<dbReference type="Gene3D" id="3.30.470.20">
    <property type="entry name" value="ATP-grasp fold, B domain"/>
    <property type="match status" value="1"/>
</dbReference>
<evidence type="ECO:0000256" key="4">
    <source>
        <dbReference type="ARBA" id="ARBA00022684"/>
    </source>
</evidence>
<dbReference type="PANTHER" id="PTHR21621">
    <property type="entry name" value="RIBOSOMAL PROTEIN S6 MODIFICATION PROTEIN"/>
    <property type="match status" value="1"/>
</dbReference>
<dbReference type="NCBIfam" id="NF003573">
    <property type="entry name" value="PRK05246.1"/>
    <property type="match status" value="1"/>
</dbReference>
<evidence type="ECO:0000256" key="2">
    <source>
        <dbReference type="ARBA" id="ARBA00001946"/>
    </source>
</evidence>
<keyword evidence="4 10" id="KW-0317">Glutathione biosynthesis</keyword>
<reference evidence="12 13" key="1">
    <citation type="submission" date="2009-02" db="EMBL/GenBank/DDBJ databases">
        <title>The Genome Sequence of Oxalobacter formigenes OXCC13.</title>
        <authorList>
            <consortium name="The Broad Institute Genome Sequencing Platform"/>
            <person name="Ward D."/>
            <person name="Young S.K."/>
            <person name="Kodira C.D."/>
            <person name="Zeng Q."/>
            <person name="Koehrsen M."/>
            <person name="Alvarado L."/>
            <person name="Berlin A."/>
            <person name="Borenstein D."/>
            <person name="Chen Z."/>
            <person name="Engels R."/>
            <person name="Freedman E."/>
            <person name="Gellesch M."/>
            <person name="Goldberg J."/>
            <person name="Griggs A."/>
            <person name="Gujja S."/>
            <person name="Heiman D."/>
            <person name="Hepburn T."/>
            <person name="Howarth C."/>
            <person name="Jen D."/>
            <person name="Larson L."/>
            <person name="Lewis B."/>
            <person name="Mehta T."/>
            <person name="Park D."/>
            <person name="Pearson M."/>
            <person name="Roberts A."/>
            <person name="Saif S."/>
            <person name="Shea T."/>
            <person name="Shenoy N."/>
            <person name="Sisk P."/>
            <person name="Stolte C."/>
            <person name="Sykes S."/>
            <person name="Walk T."/>
            <person name="White J."/>
            <person name="Yandava C."/>
            <person name="Allison M.J."/>
            <person name="Lander E."/>
            <person name="Nusbaum C."/>
            <person name="Galagan J."/>
            <person name="Birren B."/>
        </authorList>
    </citation>
    <scope>NUCLEOTIDE SEQUENCE [LARGE SCALE GENOMIC DNA]</scope>
    <source>
        <strain evidence="12 13">OXCC13</strain>
    </source>
</reference>
<comment type="catalytic activity">
    <reaction evidence="10">
        <text>gamma-L-glutamyl-L-cysteine + glycine + ATP = glutathione + ADP + phosphate + H(+)</text>
        <dbReference type="Rhea" id="RHEA:13557"/>
        <dbReference type="ChEBI" id="CHEBI:15378"/>
        <dbReference type="ChEBI" id="CHEBI:30616"/>
        <dbReference type="ChEBI" id="CHEBI:43474"/>
        <dbReference type="ChEBI" id="CHEBI:57305"/>
        <dbReference type="ChEBI" id="CHEBI:57925"/>
        <dbReference type="ChEBI" id="CHEBI:58173"/>
        <dbReference type="ChEBI" id="CHEBI:456216"/>
        <dbReference type="EC" id="6.3.2.3"/>
    </reaction>
</comment>
<keyword evidence="7 10" id="KW-0067">ATP-binding</keyword>
<evidence type="ECO:0000256" key="1">
    <source>
        <dbReference type="ARBA" id="ARBA00001936"/>
    </source>
</evidence>
<comment type="similarity">
    <text evidence="10">Belongs to the prokaryotic GSH synthase family.</text>
</comment>
<dbReference type="Proteomes" id="UP000005089">
    <property type="component" value="Unassembled WGS sequence"/>
</dbReference>
<name>C3XBU3_OXAFO</name>
<dbReference type="UniPathway" id="UPA00142">
    <property type="reaction ID" value="UER00210"/>
</dbReference>
<dbReference type="HOGENOM" id="CLU_068239_0_0_4"/>
<comment type="pathway">
    <text evidence="10">Sulfur metabolism; glutathione biosynthesis; glutathione from L-cysteine and L-glutamate: step 2/2.</text>
</comment>
<dbReference type="PROSITE" id="PS50975">
    <property type="entry name" value="ATP_GRASP"/>
    <property type="match status" value="1"/>
</dbReference>
<dbReference type="GO" id="GO:0005524">
    <property type="term" value="F:ATP binding"/>
    <property type="evidence" value="ECO:0007669"/>
    <property type="project" value="UniProtKB-UniRule"/>
</dbReference>
<feature type="domain" description="ATP-grasp" evidence="11">
    <location>
        <begin position="125"/>
        <end position="310"/>
    </location>
</feature>
<evidence type="ECO:0000256" key="3">
    <source>
        <dbReference type="ARBA" id="ARBA00022598"/>
    </source>
</evidence>
<dbReference type="HAMAP" id="MF_00162">
    <property type="entry name" value="GSH_S"/>
    <property type="match status" value="1"/>
</dbReference>
<evidence type="ECO:0000256" key="6">
    <source>
        <dbReference type="ARBA" id="ARBA00022741"/>
    </source>
</evidence>
<comment type="cofactor">
    <cofactor evidence="2">
        <name>Mg(2+)</name>
        <dbReference type="ChEBI" id="CHEBI:18420"/>
    </cofactor>
</comment>
<dbReference type="Gene3D" id="3.30.1490.20">
    <property type="entry name" value="ATP-grasp fold, A domain"/>
    <property type="match status" value="1"/>
</dbReference>
<dbReference type="STRING" id="847.BRW83_0395"/>
<dbReference type="GO" id="GO:0005737">
    <property type="term" value="C:cytoplasm"/>
    <property type="evidence" value="ECO:0007669"/>
    <property type="project" value="TreeGrafter"/>
</dbReference>
<evidence type="ECO:0000256" key="7">
    <source>
        <dbReference type="ARBA" id="ARBA00022840"/>
    </source>
</evidence>
<dbReference type="EC" id="6.3.2.3" evidence="10"/>
<dbReference type="GeneID" id="77134303"/>